<dbReference type="GO" id="GO:0030125">
    <property type="term" value="C:clathrin vesicle coat"/>
    <property type="evidence" value="ECO:0007669"/>
    <property type="project" value="TreeGrafter"/>
</dbReference>
<dbReference type="EMBL" id="MU005970">
    <property type="protein sequence ID" value="KAF2861790.1"/>
    <property type="molecule type" value="Genomic_DNA"/>
</dbReference>
<dbReference type="AlphaFoldDB" id="A0A6A7C2Q5"/>
<keyword evidence="4" id="KW-1185">Reference proteome</keyword>
<dbReference type="PANTHER" id="PTHR12847">
    <property type="entry name" value="ATP-BINDING CASSETTE ABC TRANSPORTER-RELATED"/>
    <property type="match status" value="1"/>
</dbReference>
<evidence type="ECO:0000313" key="3">
    <source>
        <dbReference type="EMBL" id="KAF2861790.1"/>
    </source>
</evidence>
<gene>
    <name evidence="3" type="ORF">K470DRAFT_214463</name>
</gene>
<accession>A0A6A7C2Q5</accession>
<dbReference type="Pfam" id="PF07933">
    <property type="entry name" value="DUF1681"/>
    <property type="match status" value="1"/>
</dbReference>
<protein>
    <submittedName>
        <fullName evidence="3">Adaptin ear-binding coat-associated protein 1 NECAP-1</fullName>
    </submittedName>
</protein>
<feature type="region of interest" description="Disordered" evidence="1">
    <location>
        <begin position="143"/>
        <end position="221"/>
    </location>
</feature>
<dbReference type="Proteomes" id="UP000799421">
    <property type="component" value="Unassembled WGS sequence"/>
</dbReference>
<evidence type="ECO:0000259" key="2">
    <source>
        <dbReference type="Pfam" id="PF07933"/>
    </source>
</evidence>
<proteinExistence type="predicted"/>
<feature type="domain" description="NECAP PHear" evidence="2">
    <location>
        <begin position="17"/>
        <end position="172"/>
    </location>
</feature>
<dbReference type="Gene3D" id="2.30.29.30">
    <property type="entry name" value="Pleckstrin-homology domain (PH domain)/Phosphotyrosine-binding domain (PTB)"/>
    <property type="match status" value="1"/>
</dbReference>
<evidence type="ECO:0000313" key="4">
    <source>
        <dbReference type="Proteomes" id="UP000799421"/>
    </source>
</evidence>
<feature type="compositionally biased region" description="Basic and acidic residues" evidence="1">
    <location>
        <begin position="143"/>
        <end position="174"/>
    </location>
</feature>
<evidence type="ECO:0000256" key="1">
    <source>
        <dbReference type="SAM" id="MobiDB-lite"/>
    </source>
</evidence>
<reference evidence="3" key="1">
    <citation type="journal article" date="2020" name="Stud. Mycol.">
        <title>101 Dothideomycetes genomes: a test case for predicting lifestyles and emergence of pathogens.</title>
        <authorList>
            <person name="Haridas S."/>
            <person name="Albert R."/>
            <person name="Binder M."/>
            <person name="Bloem J."/>
            <person name="Labutti K."/>
            <person name="Salamov A."/>
            <person name="Andreopoulos B."/>
            <person name="Baker S."/>
            <person name="Barry K."/>
            <person name="Bills G."/>
            <person name="Bluhm B."/>
            <person name="Cannon C."/>
            <person name="Castanera R."/>
            <person name="Culley D."/>
            <person name="Daum C."/>
            <person name="Ezra D."/>
            <person name="Gonzalez J."/>
            <person name="Henrissat B."/>
            <person name="Kuo A."/>
            <person name="Liang C."/>
            <person name="Lipzen A."/>
            <person name="Lutzoni F."/>
            <person name="Magnuson J."/>
            <person name="Mondo S."/>
            <person name="Nolan M."/>
            <person name="Ohm R."/>
            <person name="Pangilinan J."/>
            <person name="Park H.-J."/>
            <person name="Ramirez L."/>
            <person name="Alfaro M."/>
            <person name="Sun H."/>
            <person name="Tritt A."/>
            <person name="Yoshinaga Y."/>
            <person name="Zwiers L.-H."/>
            <person name="Turgeon B."/>
            <person name="Goodwin S."/>
            <person name="Spatafora J."/>
            <person name="Crous P."/>
            <person name="Grigoriev I."/>
        </authorList>
    </citation>
    <scope>NUCLEOTIDE SEQUENCE</scope>
    <source>
        <strain evidence="3">CBS 480.64</strain>
    </source>
</reference>
<sequence>MTAKDPATGRHLEESAIQRVLFATENVHVFTIPPITSTKGFAASGWSTTGKEIFKARLRIIETTVEAQIKVDIVLEDSGTGELFAAAPYTNAAVVQQANDSSRFFALRVQGEGGMKATLGIMFEERGAAFDFNVALTEGRKALDGPQKDKRDLSANKQDFSLKEGEEIHVEVGHMGRRRPAPVSRSEEDDQAALFSIAPPPPPAKASRREPVDEGGFGEFQ</sequence>
<organism evidence="3 4">
    <name type="scientific">Piedraia hortae CBS 480.64</name>
    <dbReference type="NCBI Taxonomy" id="1314780"/>
    <lineage>
        <taxon>Eukaryota</taxon>
        <taxon>Fungi</taxon>
        <taxon>Dikarya</taxon>
        <taxon>Ascomycota</taxon>
        <taxon>Pezizomycotina</taxon>
        <taxon>Dothideomycetes</taxon>
        <taxon>Dothideomycetidae</taxon>
        <taxon>Capnodiales</taxon>
        <taxon>Piedraiaceae</taxon>
        <taxon>Piedraia</taxon>
    </lineage>
</organism>
<dbReference type="GO" id="GO:0006897">
    <property type="term" value="P:endocytosis"/>
    <property type="evidence" value="ECO:0007669"/>
    <property type="project" value="InterPro"/>
</dbReference>
<dbReference type="InterPro" id="IPR011993">
    <property type="entry name" value="PH-like_dom_sf"/>
</dbReference>
<dbReference type="OrthoDB" id="10265489at2759"/>
<dbReference type="InterPro" id="IPR012466">
    <property type="entry name" value="NECAP_PHear"/>
</dbReference>
<dbReference type="SUPFAM" id="SSF50729">
    <property type="entry name" value="PH domain-like"/>
    <property type="match status" value="1"/>
</dbReference>
<dbReference type="PANTHER" id="PTHR12847:SF9">
    <property type="entry name" value="NECAP-LIKE PROTEIN CG9132"/>
    <property type="match status" value="1"/>
</dbReference>
<name>A0A6A7C2Q5_9PEZI</name>